<keyword evidence="2" id="KW-1003">Cell membrane</keyword>
<evidence type="ECO:0000256" key="7">
    <source>
        <dbReference type="SAM" id="Phobius"/>
    </source>
</evidence>
<evidence type="ECO:0000256" key="6">
    <source>
        <dbReference type="SAM" id="MobiDB-lite"/>
    </source>
</evidence>
<evidence type="ECO:0000256" key="1">
    <source>
        <dbReference type="ARBA" id="ARBA00004651"/>
    </source>
</evidence>
<keyword evidence="9" id="KW-1185">Reference proteome</keyword>
<dbReference type="InterPro" id="IPR005171">
    <property type="entry name" value="Cyt_c_oxidase_su4_prok"/>
</dbReference>
<evidence type="ECO:0000256" key="2">
    <source>
        <dbReference type="ARBA" id="ARBA00022475"/>
    </source>
</evidence>
<dbReference type="Pfam" id="PF03626">
    <property type="entry name" value="COX4_pro"/>
    <property type="match status" value="1"/>
</dbReference>
<evidence type="ECO:0000256" key="3">
    <source>
        <dbReference type="ARBA" id="ARBA00022692"/>
    </source>
</evidence>
<feature type="region of interest" description="Disordered" evidence="6">
    <location>
        <begin position="83"/>
        <end position="119"/>
    </location>
</feature>
<comment type="subcellular location">
    <subcellularLocation>
        <location evidence="1">Cell membrane</location>
        <topology evidence="1">Multi-pass membrane protein</topology>
    </subcellularLocation>
</comment>
<gene>
    <name evidence="8" type="ORF">JY651_01620</name>
</gene>
<evidence type="ECO:0000313" key="8">
    <source>
        <dbReference type="EMBL" id="QSQ27944.1"/>
    </source>
</evidence>
<keyword evidence="5 7" id="KW-0472">Membrane</keyword>
<sequence length="119" mass="12448">MKMLGVGVGLLVLTTLSFLLSKLHLQHGGLAVALVIAAVKVALIAFFYMHLSERPGGPRLVLGTALAFVLILVGLVLVEAGDRAKPTLPPGPFQPLLLPGRDSGPKTASPRDFPGDHIP</sequence>
<keyword evidence="3 7" id="KW-0812">Transmembrane</keyword>
<dbReference type="Proteomes" id="UP000662747">
    <property type="component" value="Chromosome"/>
</dbReference>
<feature type="transmembrane region" description="Helical" evidence="7">
    <location>
        <begin position="29"/>
        <end position="48"/>
    </location>
</feature>
<reference evidence="8 9" key="1">
    <citation type="submission" date="2021-02" db="EMBL/GenBank/DDBJ databases">
        <title>De Novo genome assembly of isolated myxobacteria.</title>
        <authorList>
            <person name="Stevens D.C."/>
        </authorList>
    </citation>
    <scope>NUCLEOTIDE SEQUENCE [LARGE SCALE GENOMIC DNA]</scope>
    <source>
        <strain evidence="9">SCPEA02</strain>
    </source>
</reference>
<dbReference type="EMBL" id="CP071090">
    <property type="protein sequence ID" value="QSQ27944.1"/>
    <property type="molecule type" value="Genomic_DNA"/>
</dbReference>
<feature type="transmembrane region" description="Helical" evidence="7">
    <location>
        <begin position="60"/>
        <end position="78"/>
    </location>
</feature>
<accession>A0ABX7PBU2</accession>
<organism evidence="8 9">
    <name type="scientific">Pyxidicoccus parkwayensis</name>
    <dbReference type="NCBI Taxonomy" id="2813578"/>
    <lineage>
        <taxon>Bacteria</taxon>
        <taxon>Pseudomonadati</taxon>
        <taxon>Myxococcota</taxon>
        <taxon>Myxococcia</taxon>
        <taxon>Myxococcales</taxon>
        <taxon>Cystobacterineae</taxon>
        <taxon>Myxococcaceae</taxon>
        <taxon>Pyxidicoccus</taxon>
    </lineage>
</organism>
<proteinExistence type="predicted"/>
<evidence type="ECO:0000313" key="9">
    <source>
        <dbReference type="Proteomes" id="UP000662747"/>
    </source>
</evidence>
<protein>
    <submittedName>
        <fullName evidence="8">Cytochrome C oxidase subunit IV family protein</fullName>
    </submittedName>
</protein>
<name>A0ABX7PBU2_9BACT</name>
<evidence type="ECO:0000256" key="4">
    <source>
        <dbReference type="ARBA" id="ARBA00022989"/>
    </source>
</evidence>
<evidence type="ECO:0000256" key="5">
    <source>
        <dbReference type="ARBA" id="ARBA00023136"/>
    </source>
</evidence>
<keyword evidence="4 7" id="KW-1133">Transmembrane helix</keyword>